<organism evidence="3 4">
    <name type="scientific">Vibrio cortegadensis</name>
    <dbReference type="NCBI Taxonomy" id="1328770"/>
    <lineage>
        <taxon>Bacteria</taxon>
        <taxon>Pseudomonadati</taxon>
        <taxon>Pseudomonadota</taxon>
        <taxon>Gammaproteobacteria</taxon>
        <taxon>Vibrionales</taxon>
        <taxon>Vibrionaceae</taxon>
        <taxon>Vibrio</taxon>
    </lineage>
</organism>
<keyword evidence="1" id="KW-0732">Signal</keyword>
<protein>
    <submittedName>
        <fullName evidence="3">DUF6701 domain-containing protein</fullName>
    </submittedName>
</protein>
<dbReference type="InterPro" id="IPR046524">
    <property type="entry name" value="DUF6701"/>
</dbReference>
<dbReference type="RefSeq" id="WP_371730197.1">
    <property type="nucleotide sequence ID" value="NZ_JBGOOT010000005.1"/>
</dbReference>
<dbReference type="Proteomes" id="UP001569153">
    <property type="component" value="Unassembled WGS sequence"/>
</dbReference>
<evidence type="ECO:0000313" key="3">
    <source>
        <dbReference type="EMBL" id="MEZ8194865.1"/>
    </source>
</evidence>
<dbReference type="PROSITE" id="PS51257">
    <property type="entry name" value="PROKAR_LIPOPROTEIN"/>
    <property type="match status" value="1"/>
</dbReference>
<evidence type="ECO:0000313" key="4">
    <source>
        <dbReference type="Proteomes" id="UP001569153"/>
    </source>
</evidence>
<feature type="signal peptide" evidence="1">
    <location>
        <begin position="1"/>
        <end position="28"/>
    </location>
</feature>
<keyword evidence="4" id="KW-1185">Reference proteome</keyword>
<comment type="caution">
    <text evidence="3">The sequence shown here is derived from an EMBL/GenBank/DDBJ whole genome shotgun (WGS) entry which is preliminary data.</text>
</comment>
<accession>A0ABV4M5S0</accession>
<dbReference type="EMBL" id="JBGOOT010000005">
    <property type="protein sequence ID" value="MEZ8194865.1"/>
    <property type="molecule type" value="Genomic_DNA"/>
</dbReference>
<evidence type="ECO:0000259" key="2">
    <source>
        <dbReference type="Pfam" id="PF20419"/>
    </source>
</evidence>
<dbReference type="Pfam" id="PF20419">
    <property type="entry name" value="DUF6701"/>
    <property type="match status" value="1"/>
</dbReference>
<evidence type="ECO:0000256" key="1">
    <source>
        <dbReference type="SAM" id="SignalP"/>
    </source>
</evidence>
<proteinExistence type="predicted"/>
<reference evidence="3 4" key="1">
    <citation type="submission" date="2024-06" db="EMBL/GenBank/DDBJ databases">
        <authorList>
            <person name="Steensen K."/>
            <person name="Seneca J."/>
            <person name="Bartlau N."/>
            <person name="Yu A.X."/>
            <person name="Polz M.F."/>
        </authorList>
    </citation>
    <scope>NUCLEOTIDE SEQUENCE [LARGE SCALE GENOMIC DNA]</scope>
    <source>
        <strain evidence="3 4">FF146</strain>
    </source>
</reference>
<sequence length="1494" mass="163535">MQPITKKLMRIFCLLIGLFFQVSVFAGACLTPGSHHDLDARNGFCFVFNIESDGSNRARIERSQPWWDVEYFPIWTDDNSYSGYSQQIFEPSFVNDGIKRQFEIKFERTSNWNARFIVGTLTYSINGKVKEVNNSFSLSDAIGVDKFNPTMSLNLVGDQFVSSGDYCVSSGACNALPLPPPPTPPINTSPKFEFGTIDSSACTLNSLAGSEHDHNGDGSNDHDNATVTCVLTFDKTYTGETPLVFVMPTIDASLSNKDTKTTEYPSTLRVHDVTNYQAVISQKIAPHRKASSSVNFVPAPMQNIDYFVIEPGVLDLSNGSRIVAGSVNTNTACGKKNGCNKKLINYTDYGAPNPFSGSASENPGVLVEIQTLNNKFADGEPRWITGAAESVTKNSFNLFLERSEVGSNSDISSDEKVAFVAGLGQGYVSGLKFWLGSATTLNTTGFTEKVVQPIVDGCAIYTNFPDTTSFDSVPTLVGTKNSRDGNDGGWLRRCDVKKDKVAFIVEEDMEDVERRHKQEVASFFMFEKPPAQAVCNLFPSPAQTWNGNSSASLLLDNNAKIIGAPVTSGNRNVGFYQADITGTNQGIACDGKACVGSSGLMVEKPELESFQIPTDPALNDISLWDEPSPRVFENNEVIGSLAVGRGSKAIFKSGVYWVKKIDINNGGVIEIPDGEEVLIHVQQLNLSSRIERDASPSKFEETGSGSLQVFVHSYTGSQVDFNSRTEFTGLLYSEVKVSLSNEAIVNGAVTARSIDMHNDAQIIATDNKCFKPFDDYKVTMTPDTDIALMCDDVPVFTINTTNNDETESLPVTVEVDPNANRFNVTAEPGFGLGSYPNFTSNSSGVLKLKVTPKNTSNISLSTDYNLSVTMDDDASQSVKSQFKFVPFKFEVPDQTVIAGKDNDVTTTVLACSDTGKTKVETYSGTPSISYEVKKPDPTLAKKGVLTYAPVFISGDKGVREDALKISESGEFLVTLTDDKFDCTGLSGCPIDGGGKLTGSFTIKSRPWKIAICDVKAADESKNNPAKTNEIGGYFISANSDFKATFKPIVHSDFYTTPRDECSYQTTYNYFTETGHAAPFKVSFDLTYPSLGTLSNLASDKFSGDFSFSASDKVTTSRQKTINFSWEDVGSLLMKSDADYLSMNLKQDTQVIGRFYPDYFNITQSTWTAPDKQGGSTYMGQPFLSVSFEVKAYNSTGDETENYGSFDEALKASFFLRGDKSDRVSILDSDLDASHWGNKTGIWSRSWSDAKWNRIGAGTNTTIPDGPYNSDRSEDSLYTTSTILSLSLDEDGDGVSDYVDPTIFKYITVVSGLNTEVRAVDQKLLNQPDVRYGRMRLQDVGGNQGYSVRVPLSIEYWRAGSFVLNAKDSNSRFDTSNNMQCNHIEWSEITPAVSDAKLANTLNPVSDDGSVDKGESLSIYARQTTSRREQVRLFLRQGSTANPDGATCSWSTGIQPWLIYNWRNKGDEDPSAVVTFGINRGNDRIIFRNEPGLTN</sequence>
<name>A0ABV4M5S0_9VIBR</name>
<gene>
    <name evidence="3" type="ORF">ACED38_08180</name>
</gene>
<feature type="domain" description="DUF6701" evidence="2">
    <location>
        <begin position="873"/>
        <end position="1489"/>
    </location>
</feature>
<feature type="chain" id="PRO_5046122471" evidence="1">
    <location>
        <begin position="29"/>
        <end position="1494"/>
    </location>
</feature>